<evidence type="ECO:0000313" key="2">
    <source>
        <dbReference type="Proteomes" id="UP001341840"/>
    </source>
</evidence>
<evidence type="ECO:0000313" key="1">
    <source>
        <dbReference type="EMBL" id="MED6226439.1"/>
    </source>
</evidence>
<sequence>GAASEPVFRERVHRAVGLSDSRGHIIRQLGASRILKQTIWGQEPTSTGNHPPVNLFLGWPTGVVGGHDLNLMLTGPTVVPEAIPVVKLSRPPLILALSRRAKEPIQVHRVQRDGLLTPKLPLNGFHVVKPNVHEKYNGNRR</sequence>
<dbReference type="Proteomes" id="UP001341840">
    <property type="component" value="Unassembled WGS sequence"/>
</dbReference>
<proteinExistence type="predicted"/>
<feature type="non-terminal residue" evidence="1">
    <location>
        <position position="1"/>
    </location>
</feature>
<name>A0ABU6ZWS4_9FABA</name>
<gene>
    <name evidence="1" type="ORF">PIB30_103768</name>
</gene>
<organism evidence="1 2">
    <name type="scientific">Stylosanthes scabra</name>
    <dbReference type="NCBI Taxonomy" id="79078"/>
    <lineage>
        <taxon>Eukaryota</taxon>
        <taxon>Viridiplantae</taxon>
        <taxon>Streptophyta</taxon>
        <taxon>Embryophyta</taxon>
        <taxon>Tracheophyta</taxon>
        <taxon>Spermatophyta</taxon>
        <taxon>Magnoliopsida</taxon>
        <taxon>eudicotyledons</taxon>
        <taxon>Gunneridae</taxon>
        <taxon>Pentapetalae</taxon>
        <taxon>rosids</taxon>
        <taxon>fabids</taxon>
        <taxon>Fabales</taxon>
        <taxon>Fabaceae</taxon>
        <taxon>Papilionoideae</taxon>
        <taxon>50 kb inversion clade</taxon>
        <taxon>dalbergioids sensu lato</taxon>
        <taxon>Dalbergieae</taxon>
        <taxon>Pterocarpus clade</taxon>
        <taxon>Stylosanthes</taxon>
    </lineage>
</organism>
<accession>A0ABU6ZWS4</accession>
<dbReference type="EMBL" id="JASCZI010275302">
    <property type="protein sequence ID" value="MED6226439.1"/>
    <property type="molecule type" value="Genomic_DNA"/>
</dbReference>
<keyword evidence="2" id="KW-1185">Reference proteome</keyword>
<reference evidence="1 2" key="1">
    <citation type="journal article" date="2023" name="Plants (Basel)">
        <title>Bridging the Gap: Combining Genomics and Transcriptomics Approaches to Understand Stylosanthes scabra, an Orphan Legume from the Brazilian Caatinga.</title>
        <authorList>
            <person name="Ferreira-Neto J.R.C."/>
            <person name="da Silva M.D."/>
            <person name="Binneck E."/>
            <person name="de Melo N.F."/>
            <person name="da Silva R.H."/>
            <person name="de Melo A.L.T.M."/>
            <person name="Pandolfi V."/>
            <person name="Bustamante F.O."/>
            <person name="Brasileiro-Vidal A.C."/>
            <person name="Benko-Iseppon A.M."/>
        </authorList>
    </citation>
    <scope>NUCLEOTIDE SEQUENCE [LARGE SCALE GENOMIC DNA]</scope>
    <source>
        <tissue evidence="1">Leaves</tissue>
    </source>
</reference>
<comment type="caution">
    <text evidence="1">The sequence shown here is derived from an EMBL/GenBank/DDBJ whole genome shotgun (WGS) entry which is preliminary data.</text>
</comment>
<protein>
    <submittedName>
        <fullName evidence="1">Uncharacterized protein</fullName>
    </submittedName>
</protein>